<dbReference type="KEGG" id="osu:NT6N_32340"/>
<keyword evidence="1" id="KW-0732">Signal</keyword>
<feature type="signal peptide" evidence="1">
    <location>
        <begin position="1"/>
        <end position="25"/>
    </location>
</feature>
<dbReference type="EMBL" id="AP026866">
    <property type="protein sequence ID" value="BDS08194.1"/>
    <property type="molecule type" value="Genomic_DNA"/>
</dbReference>
<proteinExistence type="predicted"/>
<reference evidence="2" key="1">
    <citation type="submission" date="2024-07" db="EMBL/GenBank/DDBJ databases">
        <title>Complete genome sequence of Verrucomicrobiaceae bacterium NT6N.</title>
        <authorList>
            <person name="Huang C."/>
            <person name="Takami H."/>
            <person name="Hamasaki K."/>
        </authorList>
    </citation>
    <scope>NUCLEOTIDE SEQUENCE</scope>
    <source>
        <strain evidence="2">NT6N</strain>
    </source>
</reference>
<feature type="chain" id="PRO_5043747960" evidence="1">
    <location>
        <begin position="26"/>
        <end position="260"/>
    </location>
</feature>
<gene>
    <name evidence="2" type="ORF">NT6N_32340</name>
</gene>
<organism evidence="2">
    <name type="scientific">Oceaniferula spumae</name>
    <dbReference type="NCBI Taxonomy" id="2979115"/>
    <lineage>
        <taxon>Bacteria</taxon>
        <taxon>Pseudomonadati</taxon>
        <taxon>Verrucomicrobiota</taxon>
        <taxon>Verrucomicrobiia</taxon>
        <taxon>Verrucomicrobiales</taxon>
        <taxon>Verrucomicrobiaceae</taxon>
        <taxon>Oceaniferula</taxon>
    </lineage>
</organism>
<protein>
    <submittedName>
        <fullName evidence="2">Uncharacterized protein</fullName>
    </submittedName>
</protein>
<name>A0AAT9FQM5_9BACT</name>
<evidence type="ECO:0000313" key="2">
    <source>
        <dbReference type="EMBL" id="BDS08194.1"/>
    </source>
</evidence>
<accession>A0AAT9FQM5</accession>
<evidence type="ECO:0000256" key="1">
    <source>
        <dbReference type="SAM" id="SignalP"/>
    </source>
</evidence>
<sequence length="260" mass="28569">MKHQTPFMLTCMLILCVALGSQSWAEPDIGPAEQQDTAGKEVEAVAVNPDGGPLLVASWESDDLAAVDHPLVEAIFVKKGGVFVKEMQRASLDAADYKLSPTQEGIMVMRKQVDVEGIMSYKEACKFTFEEGVTRVFVYLLQKKGKLTAVAVDLAERSFPLGTFQFVNTTDKAVHVSVNDETMKVEAGHRGVVRYQLSDSGTMRVVASNTDDPSKKLAVMTIGGRAGQRMLGLFHTTRGDQNHRILIERGIDRQGRVINR</sequence>
<dbReference type="AlphaFoldDB" id="A0AAT9FQM5"/>